<evidence type="ECO:0000256" key="1">
    <source>
        <dbReference type="SAM" id="MobiDB-lite"/>
    </source>
</evidence>
<evidence type="ECO:0000313" key="2">
    <source>
        <dbReference type="EMBL" id="CCD23699.1"/>
    </source>
</evidence>
<dbReference type="OrthoDB" id="4070339at2759"/>
<organism evidence="2 3">
    <name type="scientific">Naumovozyma dairenensis (strain ATCC 10597 / BCRC 20456 / CBS 421 / NBRC 0211 / NRRL Y-12639)</name>
    <name type="common">Saccharomyces dairenensis</name>
    <dbReference type="NCBI Taxonomy" id="1071378"/>
    <lineage>
        <taxon>Eukaryota</taxon>
        <taxon>Fungi</taxon>
        <taxon>Dikarya</taxon>
        <taxon>Ascomycota</taxon>
        <taxon>Saccharomycotina</taxon>
        <taxon>Saccharomycetes</taxon>
        <taxon>Saccharomycetales</taxon>
        <taxon>Saccharomycetaceae</taxon>
        <taxon>Naumovozyma</taxon>
    </lineage>
</organism>
<dbReference type="GeneID" id="11496674"/>
<dbReference type="Proteomes" id="UP000000689">
    <property type="component" value="Chromosome 3"/>
</dbReference>
<protein>
    <submittedName>
        <fullName evidence="2">Uncharacterized protein</fullName>
    </submittedName>
</protein>
<name>G0W7D8_NAUDC</name>
<accession>G0W7D8</accession>
<keyword evidence="3" id="KW-1185">Reference proteome</keyword>
<feature type="region of interest" description="Disordered" evidence="1">
    <location>
        <begin position="1"/>
        <end position="45"/>
    </location>
</feature>
<evidence type="ECO:0000313" key="3">
    <source>
        <dbReference type="Proteomes" id="UP000000689"/>
    </source>
</evidence>
<feature type="compositionally biased region" description="Polar residues" evidence="1">
    <location>
        <begin position="32"/>
        <end position="45"/>
    </location>
</feature>
<dbReference type="KEGG" id="ndi:NDAI_0C00380"/>
<dbReference type="EMBL" id="HE580269">
    <property type="protein sequence ID" value="CCD23699.1"/>
    <property type="molecule type" value="Genomic_DNA"/>
</dbReference>
<gene>
    <name evidence="2" type="primary">NDAI0C00380</name>
    <name evidence="2" type="ordered locus">NDAI_0C00380</name>
</gene>
<dbReference type="AlphaFoldDB" id="G0W7D8"/>
<proteinExistence type="predicted"/>
<feature type="compositionally biased region" description="Low complexity" evidence="1">
    <location>
        <begin position="8"/>
        <end position="21"/>
    </location>
</feature>
<sequence length="92" mass="10485">MSTQTFMSNNNINPFSSINQNWSHTNQKDSRISTNNHTRETSYSSLQMSSSVAYQEYDDEDLIVDLNTGSFTPVNLRSWALMTEVTDKLGKL</sequence>
<dbReference type="RefSeq" id="XP_003668942.1">
    <property type="nucleotide sequence ID" value="XM_003668894.1"/>
</dbReference>
<reference evidence="2 3" key="1">
    <citation type="journal article" date="2011" name="Proc. Natl. Acad. Sci. U.S.A.">
        <title>Evolutionary erosion of yeast sex chromosomes by mating-type switching accidents.</title>
        <authorList>
            <person name="Gordon J.L."/>
            <person name="Armisen D."/>
            <person name="Proux-Wera E."/>
            <person name="Oheigeartaigh S.S."/>
            <person name="Byrne K.P."/>
            <person name="Wolfe K.H."/>
        </authorList>
    </citation>
    <scope>NUCLEOTIDE SEQUENCE [LARGE SCALE GENOMIC DNA]</scope>
    <source>
        <strain evidence="3">ATCC 10597 / BCRC 20456 / CBS 421 / NBRC 0211 / NRRL Y-12639</strain>
    </source>
</reference>
<dbReference type="HOGENOM" id="CLU_2413784_0_0_1"/>